<sequence>MSAVLAAQSTRDALLTTDLAAVAENTRRFADLVGGGAVMAVVKADGFGHGAAEVARTALAAGAGALGVTTLAEAVALRAAGIDAPVLSWLNPVDVDVATACALGIELTAPSLAHLSVIADGCAGTGRRARVHLQLDTGMARDGAPPRTWSALAAAARAAEVAGLVDVVGVMGHLATADEPGHPATAAGLAAMRRGVAVARRAGLRPRARHVAATSAALHEPESHLDMVRVGAGLIGIDPSGRTRLRGALRLTAPVVQVRRVPSGTGVGYGHTHATDRETTLALLPLGYYDGLPRAASGRAEVLLAGRRRRVVGVISMDQAVVDVGDDAVWPGEVATVFGPGDDGEPTAGDWADWAGTIPHEIVTGVGPRVRRCAR</sequence>
<dbReference type="EMBL" id="JBHSKF010000007">
    <property type="protein sequence ID" value="MFC5288711.1"/>
    <property type="molecule type" value="Genomic_DNA"/>
</dbReference>
<gene>
    <name evidence="6" type="primary">alr</name>
    <name evidence="6" type="ORF">ACFPM7_16765</name>
</gene>
<dbReference type="PANTHER" id="PTHR30511:SF0">
    <property type="entry name" value="ALANINE RACEMASE, CATABOLIC-RELATED"/>
    <property type="match status" value="1"/>
</dbReference>
<comment type="catalytic activity">
    <reaction evidence="4">
        <text>L-alanine = D-alanine</text>
        <dbReference type="Rhea" id="RHEA:20249"/>
        <dbReference type="ChEBI" id="CHEBI:57416"/>
        <dbReference type="ChEBI" id="CHEBI:57972"/>
        <dbReference type="EC" id="5.1.1.1"/>
    </reaction>
</comment>
<dbReference type="Pfam" id="PF00842">
    <property type="entry name" value="Ala_racemase_C"/>
    <property type="match status" value="1"/>
</dbReference>
<dbReference type="Gene3D" id="2.40.37.10">
    <property type="entry name" value="Lyase, Ornithine Decarboxylase, Chain A, domain 1"/>
    <property type="match status" value="1"/>
</dbReference>
<dbReference type="Gene3D" id="3.20.20.10">
    <property type="entry name" value="Alanine racemase"/>
    <property type="match status" value="1"/>
</dbReference>
<evidence type="ECO:0000313" key="7">
    <source>
        <dbReference type="Proteomes" id="UP001596157"/>
    </source>
</evidence>
<feature type="active site" description="Proton acceptor; specific for D-alanine" evidence="4">
    <location>
        <position position="43"/>
    </location>
</feature>
<dbReference type="PANTHER" id="PTHR30511">
    <property type="entry name" value="ALANINE RACEMASE"/>
    <property type="match status" value="1"/>
</dbReference>
<keyword evidence="7" id="KW-1185">Reference proteome</keyword>
<feature type="domain" description="Alanine racemase C-terminal" evidence="5">
    <location>
        <begin position="248"/>
        <end position="375"/>
    </location>
</feature>
<dbReference type="EC" id="5.1.1.1" evidence="4"/>
<comment type="caution">
    <text evidence="6">The sequence shown here is derived from an EMBL/GenBank/DDBJ whole genome shotgun (WGS) entry which is preliminary data.</text>
</comment>
<evidence type="ECO:0000256" key="1">
    <source>
        <dbReference type="ARBA" id="ARBA00001933"/>
    </source>
</evidence>
<proteinExistence type="inferred from homology"/>
<dbReference type="SMART" id="SM01005">
    <property type="entry name" value="Ala_racemase_C"/>
    <property type="match status" value="1"/>
</dbReference>
<name>A0ABW0ES80_9PSEU</name>
<dbReference type="CDD" id="cd00430">
    <property type="entry name" value="PLPDE_III_AR"/>
    <property type="match status" value="1"/>
</dbReference>
<evidence type="ECO:0000256" key="3">
    <source>
        <dbReference type="ARBA" id="ARBA00023235"/>
    </source>
</evidence>
<dbReference type="GO" id="GO:0008784">
    <property type="term" value="F:alanine racemase activity"/>
    <property type="evidence" value="ECO:0007669"/>
    <property type="project" value="UniProtKB-EC"/>
</dbReference>
<keyword evidence="2 4" id="KW-0663">Pyridoxal phosphate</keyword>
<dbReference type="InterPro" id="IPR029066">
    <property type="entry name" value="PLP-binding_barrel"/>
</dbReference>
<comment type="function">
    <text evidence="4">Catalyzes the interconversion of L-alanine and D-alanine. May also act on other amino acids.</text>
</comment>
<accession>A0ABW0ES80</accession>
<feature type="binding site" evidence="4">
    <location>
        <position position="317"/>
    </location>
    <ligand>
        <name>substrate</name>
    </ligand>
</feature>
<dbReference type="NCBIfam" id="TIGR00492">
    <property type="entry name" value="alr"/>
    <property type="match status" value="1"/>
</dbReference>
<dbReference type="SUPFAM" id="SSF51419">
    <property type="entry name" value="PLP-binding barrel"/>
    <property type="match status" value="1"/>
</dbReference>
<dbReference type="RefSeq" id="WP_378248556.1">
    <property type="nucleotide sequence ID" value="NZ_JBHSKF010000007.1"/>
</dbReference>
<organism evidence="6 7">
    <name type="scientific">Actinokineospora guangxiensis</name>
    <dbReference type="NCBI Taxonomy" id="1490288"/>
    <lineage>
        <taxon>Bacteria</taxon>
        <taxon>Bacillati</taxon>
        <taxon>Actinomycetota</taxon>
        <taxon>Actinomycetes</taxon>
        <taxon>Pseudonocardiales</taxon>
        <taxon>Pseudonocardiaceae</taxon>
        <taxon>Actinokineospora</taxon>
    </lineage>
</organism>
<evidence type="ECO:0000313" key="6">
    <source>
        <dbReference type="EMBL" id="MFC5288711.1"/>
    </source>
</evidence>
<reference evidence="7" key="1">
    <citation type="journal article" date="2019" name="Int. J. Syst. Evol. Microbiol.">
        <title>The Global Catalogue of Microorganisms (GCM) 10K type strain sequencing project: providing services to taxonomists for standard genome sequencing and annotation.</title>
        <authorList>
            <consortium name="The Broad Institute Genomics Platform"/>
            <consortium name="The Broad Institute Genome Sequencing Center for Infectious Disease"/>
            <person name="Wu L."/>
            <person name="Ma J."/>
        </authorList>
    </citation>
    <scope>NUCLEOTIDE SEQUENCE [LARGE SCALE GENOMIC DNA]</scope>
    <source>
        <strain evidence="7">CCUG 59778</strain>
    </source>
</reference>
<comment type="pathway">
    <text evidence="4">Amino-acid biosynthesis; D-alanine biosynthesis; D-alanine from L-alanine: step 1/1.</text>
</comment>
<dbReference type="InterPro" id="IPR001608">
    <property type="entry name" value="Ala_racemase_N"/>
</dbReference>
<evidence type="ECO:0000256" key="2">
    <source>
        <dbReference type="ARBA" id="ARBA00022898"/>
    </source>
</evidence>
<keyword evidence="3 4" id="KW-0413">Isomerase</keyword>
<protein>
    <recommendedName>
        <fullName evidence="4">Alanine racemase</fullName>
        <ecNumber evidence="4">5.1.1.1</ecNumber>
    </recommendedName>
</protein>
<feature type="binding site" evidence="4">
    <location>
        <position position="141"/>
    </location>
    <ligand>
        <name>substrate</name>
    </ligand>
</feature>
<dbReference type="Pfam" id="PF01168">
    <property type="entry name" value="Ala_racemase_N"/>
    <property type="match status" value="1"/>
</dbReference>
<evidence type="ECO:0000256" key="4">
    <source>
        <dbReference type="HAMAP-Rule" id="MF_01201"/>
    </source>
</evidence>
<evidence type="ECO:0000259" key="5">
    <source>
        <dbReference type="SMART" id="SM01005"/>
    </source>
</evidence>
<comment type="similarity">
    <text evidence="4">Belongs to the alanine racemase family.</text>
</comment>
<feature type="active site" description="Proton acceptor; specific for L-alanine" evidence="4">
    <location>
        <position position="269"/>
    </location>
</feature>
<dbReference type="HAMAP" id="MF_01201">
    <property type="entry name" value="Ala_racemase"/>
    <property type="match status" value="1"/>
</dbReference>
<dbReference type="Proteomes" id="UP001596157">
    <property type="component" value="Unassembled WGS sequence"/>
</dbReference>
<dbReference type="InterPro" id="IPR009006">
    <property type="entry name" value="Ala_racemase/Decarboxylase_C"/>
</dbReference>
<dbReference type="SUPFAM" id="SSF50621">
    <property type="entry name" value="Alanine racemase C-terminal domain-like"/>
    <property type="match status" value="1"/>
</dbReference>
<feature type="modified residue" description="N6-(pyridoxal phosphate)lysine" evidence="4">
    <location>
        <position position="43"/>
    </location>
</feature>
<comment type="cofactor">
    <cofactor evidence="1 4">
        <name>pyridoxal 5'-phosphate</name>
        <dbReference type="ChEBI" id="CHEBI:597326"/>
    </cofactor>
</comment>
<dbReference type="InterPro" id="IPR011079">
    <property type="entry name" value="Ala_racemase_C"/>
</dbReference>
<dbReference type="PRINTS" id="PR00992">
    <property type="entry name" value="ALARACEMASE"/>
</dbReference>
<dbReference type="InterPro" id="IPR000821">
    <property type="entry name" value="Ala_racemase"/>
</dbReference>